<feature type="region of interest" description="Disordered" evidence="1">
    <location>
        <begin position="223"/>
        <end position="245"/>
    </location>
</feature>
<protein>
    <recommendedName>
        <fullName evidence="3">Plant heme peroxidase family profile domain-containing protein</fullName>
    </recommendedName>
</protein>
<dbReference type="Pfam" id="PF13456">
    <property type="entry name" value="RVT_3"/>
    <property type="match status" value="1"/>
</dbReference>
<evidence type="ECO:0000259" key="3">
    <source>
        <dbReference type="PROSITE" id="PS50873"/>
    </source>
</evidence>
<feature type="chain" id="PRO_5046384265" description="Plant heme peroxidase family profile domain-containing protein" evidence="2">
    <location>
        <begin position="24"/>
        <end position="245"/>
    </location>
</feature>
<dbReference type="EMBL" id="JBBPBM010000046">
    <property type="protein sequence ID" value="KAK8521809.1"/>
    <property type="molecule type" value="Genomic_DNA"/>
</dbReference>
<evidence type="ECO:0000313" key="4">
    <source>
        <dbReference type="EMBL" id="KAK8521809.1"/>
    </source>
</evidence>
<dbReference type="CDD" id="cd06222">
    <property type="entry name" value="RNase_H_like"/>
    <property type="match status" value="1"/>
</dbReference>
<dbReference type="PANTHER" id="PTHR47723:SF19">
    <property type="entry name" value="POLYNUCLEOTIDYL TRANSFERASE, RIBONUCLEASE H-LIKE SUPERFAMILY PROTEIN"/>
    <property type="match status" value="1"/>
</dbReference>
<dbReference type="InterPro" id="IPR002156">
    <property type="entry name" value="RNaseH_domain"/>
</dbReference>
<evidence type="ECO:0000256" key="1">
    <source>
        <dbReference type="SAM" id="MobiDB-lite"/>
    </source>
</evidence>
<organism evidence="4 5">
    <name type="scientific">Hibiscus sabdariffa</name>
    <name type="common">roselle</name>
    <dbReference type="NCBI Taxonomy" id="183260"/>
    <lineage>
        <taxon>Eukaryota</taxon>
        <taxon>Viridiplantae</taxon>
        <taxon>Streptophyta</taxon>
        <taxon>Embryophyta</taxon>
        <taxon>Tracheophyta</taxon>
        <taxon>Spermatophyta</taxon>
        <taxon>Magnoliopsida</taxon>
        <taxon>eudicotyledons</taxon>
        <taxon>Gunneridae</taxon>
        <taxon>Pentapetalae</taxon>
        <taxon>rosids</taxon>
        <taxon>malvids</taxon>
        <taxon>Malvales</taxon>
        <taxon>Malvaceae</taxon>
        <taxon>Malvoideae</taxon>
        <taxon>Hibiscus</taxon>
    </lineage>
</organism>
<dbReference type="InterPro" id="IPR053151">
    <property type="entry name" value="RNase_H-like"/>
</dbReference>
<proteinExistence type="predicted"/>
<evidence type="ECO:0000313" key="5">
    <source>
        <dbReference type="Proteomes" id="UP001472677"/>
    </source>
</evidence>
<comment type="caution">
    <text evidence="4">The sequence shown here is derived from an EMBL/GenBank/DDBJ whole genome shotgun (WGS) entry which is preliminary data.</text>
</comment>
<dbReference type="Gene3D" id="3.30.420.10">
    <property type="entry name" value="Ribonuclease H-like superfamily/Ribonuclease H"/>
    <property type="match status" value="1"/>
</dbReference>
<dbReference type="Proteomes" id="UP001472677">
    <property type="component" value="Unassembled WGS sequence"/>
</dbReference>
<sequence>MNATMFAAVFMVAVSLLRTGALAQSSSSCTNAHVPMLELHTRELVVLLSASVPLPGGGSKTVPTTGDGTSAGNSAKQSFPVVFFMAASSFVSIERVRRSFDNSASCPDCLSDMESTIHALRDCKEAREGGPVDVQDGPVDGAVHSNTDMGSIGGLARDNNGNWIIGFYQSLGTATALNTELWTIYTGLQLAKDKGLKHVLIQSDCMEAVTAIYETIASSSSNSLCSSYRKTTPRKLGHRNKMDST</sequence>
<dbReference type="SUPFAM" id="SSF53098">
    <property type="entry name" value="Ribonuclease H-like"/>
    <property type="match status" value="1"/>
</dbReference>
<feature type="signal peptide" evidence="2">
    <location>
        <begin position="1"/>
        <end position="23"/>
    </location>
</feature>
<dbReference type="InterPro" id="IPR036397">
    <property type="entry name" value="RNaseH_sf"/>
</dbReference>
<dbReference type="PANTHER" id="PTHR47723">
    <property type="entry name" value="OS05G0353850 PROTEIN"/>
    <property type="match status" value="1"/>
</dbReference>
<gene>
    <name evidence="4" type="ORF">V6N12_066392</name>
</gene>
<feature type="domain" description="Plant heme peroxidase family profile" evidence="3">
    <location>
        <begin position="50"/>
        <end position="245"/>
    </location>
</feature>
<dbReference type="InterPro" id="IPR002016">
    <property type="entry name" value="Haem_peroxidase"/>
</dbReference>
<keyword evidence="5" id="KW-1185">Reference proteome</keyword>
<reference evidence="4 5" key="1">
    <citation type="journal article" date="2024" name="G3 (Bethesda)">
        <title>Genome assembly of Hibiscus sabdariffa L. provides insights into metabolisms of medicinal natural products.</title>
        <authorList>
            <person name="Kim T."/>
        </authorList>
    </citation>
    <scope>NUCLEOTIDE SEQUENCE [LARGE SCALE GENOMIC DNA]</scope>
    <source>
        <strain evidence="4">TK-2024</strain>
        <tissue evidence="4">Old leaves</tissue>
    </source>
</reference>
<name>A0ABR2CQG9_9ROSI</name>
<dbReference type="PROSITE" id="PS50873">
    <property type="entry name" value="PEROXIDASE_4"/>
    <property type="match status" value="1"/>
</dbReference>
<dbReference type="InterPro" id="IPR012337">
    <property type="entry name" value="RNaseH-like_sf"/>
</dbReference>
<accession>A0ABR2CQG9</accession>
<dbReference type="InterPro" id="IPR044730">
    <property type="entry name" value="RNase_H-like_dom_plant"/>
</dbReference>
<evidence type="ECO:0000256" key="2">
    <source>
        <dbReference type="SAM" id="SignalP"/>
    </source>
</evidence>
<keyword evidence="2" id="KW-0732">Signal</keyword>